<dbReference type="PANTHER" id="PTHR34292:SF2">
    <property type="entry name" value="OUTER SPORE WALL PROTEIN LDS1"/>
    <property type="match status" value="1"/>
</dbReference>
<feature type="transmembrane region" description="Helical" evidence="5">
    <location>
        <begin position="178"/>
        <end position="201"/>
    </location>
</feature>
<keyword evidence="4 5" id="KW-0472">Membrane</keyword>
<feature type="transmembrane region" description="Helical" evidence="5">
    <location>
        <begin position="246"/>
        <end position="267"/>
    </location>
</feature>
<proteinExistence type="predicted"/>
<keyword evidence="7" id="KW-1185">Reference proteome</keyword>
<dbReference type="PANTHER" id="PTHR34292">
    <property type="entry name" value="OUTER SPORE WALL PROTEIN LDS1"/>
    <property type="match status" value="1"/>
</dbReference>
<accession>A0A9P6FC42</accession>
<keyword evidence="3 5" id="KW-1133">Transmembrane helix</keyword>
<comment type="subcellular location">
    <subcellularLocation>
        <location evidence="1">Membrane</location>
        <topology evidence="1">Multi-pass membrane protein</topology>
    </subcellularLocation>
</comment>
<evidence type="ECO:0000256" key="3">
    <source>
        <dbReference type="ARBA" id="ARBA00022989"/>
    </source>
</evidence>
<dbReference type="InterPro" id="IPR052786">
    <property type="entry name" value="Spore_wall_assembly"/>
</dbReference>
<name>A0A9P6FC42_9FUNG</name>
<gene>
    <name evidence="6" type="ORF">EC957_008528</name>
</gene>
<feature type="transmembrane region" description="Helical" evidence="5">
    <location>
        <begin position="31"/>
        <end position="50"/>
    </location>
</feature>
<evidence type="ECO:0000313" key="7">
    <source>
        <dbReference type="Proteomes" id="UP000723463"/>
    </source>
</evidence>
<evidence type="ECO:0000256" key="4">
    <source>
        <dbReference type="ARBA" id="ARBA00023136"/>
    </source>
</evidence>
<dbReference type="Proteomes" id="UP000723463">
    <property type="component" value="Unassembled WGS sequence"/>
</dbReference>
<evidence type="ECO:0000256" key="5">
    <source>
        <dbReference type="SAM" id="Phobius"/>
    </source>
</evidence>
<organism evidence="6 7">
    <name type="scientific">Mortierella hygrophila</name>
    <dbReference type="NCBI Taxonomy" id="979708"/>
    <lineage>
        <taxon>Eukaryota</taxon>
        <taxon>Fungi</taxon>
        <taxon>Fungi incertae sedis</taxon>
        <taxon>Mucoromycota</taxon>
        <taxon>Mortierellomycotina</taxon>
        <taxon>Mortierellomycetes</taxon>
        <taxon>Mortierellales</taxon>
        <taxon>Mortierellaceae</taxon>
        <taxon>Mortierella</taxon>
    </lineage>
</organism>
<keyword evidence="2 5" id="KW-0812">Transmembrane</keyword>
<dbReference type="AlphaFoldDB" id="A0A9P6FC42"/>
<comment type="caution">
    <text evidence="6">The sequence shown here is derived from an EMBL/GenBank/DDBJ whole genome shotgun (WGS) entry which is preliminary data.</text>
</comment>
<evidence type="ECO:0000313" key="6">
    <source>
        <dbReference type="EMBL" id="KAF9547342.1"/>
    </source>
</evidence>
<reference evidence="6" key="1">
    <citation type="journal article" date="2020" name="Fungal Divers.">
        <title>Resolving the Mortierellaceae phylogeny through synthesis of multi-gene phylogenetics and phylogenomics.</title>
        <authorList>
            <person name="Vandepol N."/>
            <person name="Liber J."/>
            <person name="Desiro A."/>
            <person name="Na H."/>
            <person name="Kennedy M."/>
            <person name="Barry K."/>
            <person name="Grigoriev I.V."/>
            <person name="Miller A.N."/>
            <person name="O'Donnell K."/>
            <person name="Stajich J.E."/>
            <person name="Bonito G."/>
        </authorList>
    </citation>
    <scope>NUCLEOTIDE SEQUENCE</scope>
    <source>
        <strain evidence="6">NRRL 2591</strain>
    </source>
</reference>
<sequence>MVLPAPAYPVMGVVYLARNIQLLGPQFIRSLAWALGVAVSTITPLIALTFKSQQKLITSVIDTAFPRIAGMKILGIGIQTWSTMFLTMGESSLLVGIIMGELFKKERSKGLFQTVLNKEGNVHVGPLAQVTENGGIVVSSKIAAGEHSSVSSRLHQQHHKIVDKTSASTSHYGQRMGLWLVTLPLNFVPVAGPIAFCYLNGKVRSRYVHRQYFDMKDMTQKEREDWIQTRQSQYTTFGVIAQGLELIPFIGILFGFTNTIGAALWAADLERQQFELRSRKLRETNNAASM</sequence>
<dbReference type="Pfam" id="PF07264">
    <property type="entry name" value="EI24"/>
    <property type="match status" value="1"/>
</dbReference>
<protein>
    <submittedName>
        <fullName evidence="6">Uncharacterized protein</fullName>
    </submittedName>
</protein>
<evidence type="ECO:0000256" key="2">
    <source>
        <dbReference type="ARBA" id="ARBA00022692"/>
    </source>
</evidence>
<evidence type="ECO:0000256" key="1">
    <source>
        <dbReference type="ARBA" id="ARBA00004141"/>
    </source>
</evidence>
<feature type="transmembrane region" description="Helical" evidence="5">
    <location>
        <begin position="84"/>
        <end position="103"/>
    </location>
</feature>
<dbReference type="EMBL" id="JAAAXW010000043">
    <property type="protein sequence ID" value="KAF9547342.1"/>
    <property type="molecule type" value="Genomic_DNA"/>
</dbReference>
<dbReference type="InterPro" id="IPR059112">
    <property type="entry name" value="CysZ/EI24"/>
</dbReference>